<gene>
    <name evidence="1" type="ORF">HMPREF1541_04516</name>
</gene>
<proteinExistence type="predicted"/>
<dbReference type="Proteomes" id="UP000030752">
    <property type="component" value="Unassembled WGS sequence"/>
</dbReference>
<dbReference type="AlphaFoldDB" id="W2RVA1"/>
<dbReference type="InParanoid" id="W2RVA1"/>
<name>W2RVA1_CYPE1</name>
<dbReference type="RefSeq" id="XP_008717083.1">
    <property type="nucleotide sequence ID" value="XM_008718861.1"/>
</dbReference>
<protein>
    <submittedName>
        <fullName evidence="1">Uncharacterized protein</fullName>
    </submittedName>
</protein>
<accession>W2RVA1</accession>
<dbReference type="EMBL" id="KB822720">
    <property type="protein sequence ID" value="ETN40240.1"/>
    <property type="molecule type" value="Genomic_DNA"/>
</dbReference>
<sequence>MLRNQSRSVPILLSRMWCSSFCCEAGTVLGGYCGWLAARRRRC</sequence>
<evidence type="ECO:0000313" key="1">
    <source>
        <dbReference type="EMBL" id="ETN40240.1"/>
    </source>
</evidence>
<evidence type="ECO:0000313" key="2">
    <source>
        <dbReference type="Proteomes" id="UP000030752"/>
    </source>
</evidence>
<keyword evidence="2" id="KW-1185">Reference proteome</keyword>
<reference evidence="1 2" key="1">
    <citation type="submission" date="2013-03" db="EMBL/GenBank/DDBJ databases">
        <title>The Genome Sequence of Phialophora europaea CBS 101466.</title>
        <authorList>
            <consortium name="The Broad Institute Genomics Platform"/>
            <person name="Cuomo C."/>
            <person name="de Hoog S."/>
            <person name="Gorbushina A."/>
            <person name="Walker B."/>
            <person name="Young S.K."/>
            <person name="Zeng Q."/>
            <person name="Gargeya S."/>
            <person name="Fitzgerald M."/>
            <person name="Haas B."/>
            <person name="Abouelleil A."/>
            <person name="Allen A.W."/>
            <person name="Alvarado L."/>
            <person name="Arachchi H.M."/>
            <person name="Berlin A.M."/>
            <person name="Chapman S.B."/>
            <person name="Gainer-Dewar J."/>
            <person name="Goldberg J."/>
            <person name="Griggs A."/>
            <person name="Gujja S."/>
            <person name="Hansen M."/>
            <person name="Howarth C."/>
            <person name="Imamovic A."/>
            <person name="Ireland A."/>
            <person name="Larimer J."/>
            <person name="McCowan C."/>
            <person name="Murphy C."/>
            <person name="Pearson M."/>
            <person name="Poon T.W."/>
            <person name="Priest M."/>
            <person name="Roberts A."/>
            <person name="Saif S."/>
            <person name="Shea T."/>
            <person name="Sisk P."/>
            <person name="Sykes S."/>
            <person name="Wortman J."/>
            <person name="Nusbaum C."/>
            <person name="Birren B."/>
        </authorList>
    </citation>
    <scope>NUCLEOTIDE SEQUENCE [LARGE SCALE GENOMIC DNA]</scope>
    <source>
        <strain evidence="1 2">CBS 101466</strain>
    </source>
</reference>
<dbReference type="VEuPathDB" id="FungiDB:HMPREF1541_04516"/>
<dbReference type="GeneID" id="19971855"/>
<dbReference type="HOGENOM" id="CLU_3242122_0_0_1"/>
<organism evidence="1 2">
    <name type="scientific">Cyphellophora europaea (strain CBS 101466)</name>
    <name type="common">Phialophora europaea</name>
    <dbReference type="NCBI Taxonomy" id="1220924"/>
    <lineage>
        <taxon>Eukaryota</taxon>
        <taxon>Fungi</taxon>
        <taxon>Dikarya</taxon>
        <taxon>Ascomycota</taxon>
        <taxon>Pezizomycotina</taxon>
        <taxon>Eurotiomycetes</taxon>
        <taxon>Chaetothyriomycetidae</taxon>
        <taxon>Chaetothyriales</taxon>
        <taxon>Cyphellophoraceae</taxon>
        <taxon>Cyphellophora</taxon>
    </lineage>
</organism>